<name>A0A4Q9HRH2_STRKA</name>
<accession>A0A4Q9HRH2</accession>
<feature type="region of interest" description="Disordered" evidence="1">
    <location>
        <begin position="49"/>
        <end position="80"/>
    </location>
</feature>
<keyword evidence="3" id="KW-1185">Reference proteome</keyword>
<reference evidence="2 3" key="1">
    <citation type="submission" date="2019-02" db="EMBL/GenBank/DDBJ databases">
        <title>Draft Genome Sequence of Streptomyces sp. AM-2504, identified by 16S rRNA comparative analysis as a Streptomyces Kasugaensis strain.</title>
        <authorList>
            <person name="Napolioni V."/>
            <person name="Giuliodori A.M."/>
            <person name="Spurio R."/>
            <person name="Fabbretti A."/>
        </authorList>
    </citation>
    <scope>NUCLEOTIDE SEQUENCE [LARGE SCALE GENOMIC DNA]</scope>
    <source>
        <strain evidence="2 3">AM-2504</strain>
    </source>
</reference>
<dbReference type="AlphaFoldDB" id="A0A4Q9HRH2"/>
<evidence type="ECO:0000313" key="3">
    <source>
        <dbReference type="Proteomes" id="UP000292452"/>
    </source>
</evidence>
<dbReference type="RefSeq" id="WP_131124681.1">
    <property type="nucleotide sequence ID" value="NZ_SIXH01000232.1"/>
</dbReference>
<evidence type="ECO:0000313" key="2">
    <source>
        <dbReference type="EMBL" id="TBO57365.1"/>
    </source>
</evidence>
<proteinExistence type="predicted"/>
<dbReference type="EMBL" id="SIXH01000232">
    <property type="protein sequence ID" value="TBO57365.1"/>
    <property type="molecule type" value="Genomic_DNA"/>
</dbReference>
<gene>
    <name evidence="2" type="ORF">EYS09_23020</name>
</gene>
<organism evidence="2 3">
    <name type="scientific">Streptomyces kasugaensis</name>
    <dbReference type="NCBI Taxonomy" id="1946"/>
    <lineage>
        <taxon>Bacteria</taxon>
        <taxon>Bacillati</taxon>
        <taxon>Actinomycetota</taxon>
        <taxon>Actinomycetes</taxon>
        <taxon>Kitasatosporales</taxon>
        <taxon>Streptomycetaceae</taxon>
        <taxon>Streptomyces</taxon>
    </lineage>
</organism>
<protein>
    <submittedName>
        <fullName evidence="2">Uncharacterized protein</fullName>
    </submittedName>
</protein>
<feature type="compositionally biased region" description="Low complexity" evidence="1">
    <location>
        <begin position="62"/>
        <end position="73"/>
    </location>
</feature>
<evidence type="ECO:0000256" key="1">
    <source>
        <dbReference type="SAM" id="MobiDB-lite"/>
    </source>
</evidence>
<sequence length="80" mass="7807">MGGFAESVRERVRAARAAVAEARAADDAYALAVAEDELDDAIRVALGVGVDPDAEPDGSGVAPDGGTPDAGTGPDRGGAA</sequence>
<dbReference type="Proteomes" id="UP000292452">
    <property type="component" value="Unassembled WGS sequence"/>
</dbReference>
<comment type="caution">
    <text evidence="2">The sequence shown here is derived from an EMBL/GenBank/DDBJ whole genome shotgun (WGS) entry which is preliminary data.</text>
</comment>